<dbReference type="Pfam" id="PF14223">
    <property type="entry name" value="Retrotran_gag_2"/>
    <property type="match status" value="1"/>
</dbReference>
<organism evidence="10 11">
    <name type="scientific">Paspalum notatum var. saurae</name>
    <dbReference type="NCBI Taxonomy" id="547442"/>
    <lineage>
        <taxon>Eukaryota</taxon>
        <taxon>Viridiplantae</taxon>
        <taxon>Streptophyta</taxon>
        <taxon>Embryophyta</taxon>
        <taxon>Tracheophyta</taxon>
        <taxon>Spermatophyta</taxon>
        <taxon>Magnoliopsida</taxon>
        <taxon>Liliopsida</taxon>
        <taxon>Poales</taxon>
        <taxon>Poaceae</taxon>
        <taxon>PACMAD clade</taxon>
        <taxon>Panicoideae</taxon>
        <taxon>Andropogonodae</taxon>
        <taxon>Paspaleae</taxon>
        <taxon>Paspalinae</taxon>
        <taxon>Paspalum</taxon>
    </lineage>
</organism>
<keyword evidence="5 7" id="KW-0040">ANK repeat</keyword>
<accession>A0AAQ3WJS3</accession>
<dbReference type="InterPro" id="IPR002110">
    <property type="entry name" value="Ankyrin_rpt"/>
</dbReference>
<dbReference type="PANTHER" id="PTHR24186:SF54">
    <property type="entry name" value="PGG DOMAIN-CONTAINING PROTEIN"/>
    <property type="match status" value="1"/>
</dbReference>
<evidence type="ECO:0000256" key="7">
    <source>
        <dbReference type="PROSITE-ProRule" id="PRU00023"/>
    </source>
</evidence>
<evidence type="ECO:0000256" key="6">
    <source>
        <dbReference type="ARBA" id="ARBA00023136"/>
    </source>
</evidence>
<feature type="repeat" description="ANK" evidence="7">
    <location>
        <begin position="477"/>
        <end position="510"/>
    </location>
</feature>
<evidence type="ECO:0000259" key="9">
    <source>
        <dbReference type="Pfam" id="PF13962"/>
    </source>
</evidence>
<evidence type="ECO:0000313" key="10">
    <source>
        <dbReference type="EMBL" id="WVZ64182.1"/>
    </source>
</evidence>
<feature type="transmembrane region" description="Helical" evidence="8">
    <location>
        <begin position="654"/>
        <end position="671"/>
    </location>
</feature>
<dbReference type="Gene3D" id="1.25.40.20">
    <property type="entry name" value="Ankyrin repeat-containing domain"/>
    <property type="match status" value="3"/>
</dbReference>
<evidence type="ECO:0000256" key="8">
    <source>
        <dbReference type="SAM" id="Phobius"/>
    </source>
</evidence>
<dbReference type="SMART" id="SM00248">
    <property type="entry name" value="ANK"/>
    <property type="match status" value="6"/>
</dbReference>
<keyword evidence="3" id="KW-0677">Repeat</keyword>
<evidence type="ECO:0000256" key="3">
    <source>
        <dbReference type="ARBA" id="ARBA00022737"/>
    </source>
</evidence>
<keyword evidence="11" id="KW-1185">Reference proteome</keyword>
<feature type="domain" description="PGG" evidence="9">
    <location>
        <begin position="566"/>
        <end position="670"/>
    </location>
</feature>
<keyword evidence="2 8" id="KW-0812">Transmembrane</keyword>
<dbReference type="Pfam" id="PF12796">
    <property type="entry name" value="Ank_2"/>
    <property type="match status" value="1"/>
</dbReference>
<comment type="subcellular location">
    <subcellularLocation>
        <location evidence="1">Membrane</location>
        <topology evidence="1">Multi-pass membrane protein</topology>
    </subcellularLocation>
</comment>
<evidence type="ECO:0000256" key="2">
    <source>
        <dbReference type="ARBA" id="ARBA00022692"/>
    </source>
</evidence>
<dbReference type="Pfam" id="PF00023">
    <property type="entry name" value="Ank"/>
    <property type="match status" value="1"/>
</dbReference>
<dbReference type="Proteomes" id="UP001341281">
    <property type="component" value="Chromosome 03"/>
</dbReference>
<sequence>EVGVLFCISAQSVRRSGSGSSRGATKDGRFLKAAVTDDAKQLALDDPSVLLGTTPQGLDRSPLEMDQRLLEAAACGHAAEMKHLALHVPGILHGTTPRGNTCLHTASIHGHEAFCKDVLTLSHSLPLLSATARHRHDKRPLASGFVFAQQLSETILKQDKHRCNALHHAIRYGHRQLALELTEAETALSHAVNQYDESPMFIAVMRDYVDVFEKLLEIPGSAHGGACGYNALHAADYGDTSELAREENNDRCTPMHLAALWGKIDVLRALLEMIGLWVSTYGYSLLNFAALEGHIWREEIRLVSGIMDLDHALREDAPTAPIARADGVHWDQEAIPDSKDDVPFNAKQYLTSVEEQFKISSKAQASALIMRMYNGAGSVREHIMMMVDIAAKLKGMEMEISDGYLVHFIMTSLPSQYNAFKINYNSLKEKWTINAANYIQNGWTCLHQAVWAEHTGFVEFVLCSPQLALLVNTRDSDGDTPLHLAVEKCNPKMVAALLLQRHTDVTVLNNKANPASWRLPYDHAKTLNWVRMTAQPRSCRRNCYFESLQTTQSSRNDIKSLTQTYTGNTSLVAILISTITFAAAFILPGGYSTDTGNEGLPIMAWKFAFQAFLISDALAMCSSLAVAFICIIARWEDVEFLLYYRSFTKKLRRFAYMATTTAFATGLYIVLAPRLLLLAIMICVVTSLLPIITKLLGEWPILKLRFRLRRTFKRELLDM</sequence>
<keyword evidence="4 8" id="KW-1133">Transmembrane helix</keyword>
<name>A0AAQ3WJS3_PASNO</name>
<feature type="transmembrane region" description="Helical" evidence="8">
    <location>
        <begin position="607"/>
        <end position="633"/>
    </location>
</feature>
<dbReference type="InterPro" id="IPR026961">
    <property type="entry name" value="PGG_dom"/>
</dbReference>
<feature type="non-terminal residue" evidence="10">
    <location>
        <position position="719"/>
    </location>
</feature>
<feature type="non-terminal residue" evidence="10">
    <location>
        <position position="1"/>
    </location>
</feature>
<dbReference type="PROSITE" id="PS50297">
    <property type="entry name" value="ANK_REP_REGION"/>
    <property type="match status" value="1"/>
</dbReference>
<evidence type="ECO:0000313" key="11">
    <source>
        <dbReference type="Proteomes" id="UP001341281"/>
    </source>
</evidence>
<protein>
    <recommendedName>
        <fullName evidence="9">PGG domain-containing protein</fullName>
    </recommendedName>
</protein>
<evidence type="ECO:0000256" key="1">
    <source>
        <dbReference type="ARBA" id="ARBA00004141"/>
    </source>
</evidence>
<dbReference type="PANTHER" id="PTHR24186">
    <property type="entry name" value="PROTEIN PHOSPHATASE 1 REGULATORY SUBUNIT"/>
    <property type="match status" value="1"/>
</dbReference>
<dbReference type="InterPro" id="IPR036770">
    <property type="entry name" value="Ankyrin_rpt-contain_sf"/>
</dbReference>
<dbReference type="PROSITE" id="PS50088">
    <property type="entry name" value="ANK_REPEAT"/>
    <property type="match status" value="1"/>
</dbReference>
<keyword evidence="6 8" id="KW-0472">Membrane</keyword>
<dbReference type="SUPFAM" id="SSF48403">
    <property type="entry name" value="Ankyrin repeat"/>
    <property type="match status" value="1"/>
</dbReference>
<dbReference type="AlphaFoldDB" id="A0AAQ3WJS3"/>
<dbReference type="Pfam" id="PF13962">
    <property type="entry name" value="PGG"/>
    <property type="match status" value="1"/>
</dbReference>
<evidence type="ECO:0000256" key="4">
    <source>
        <dbReference type="ARBA" id="ARBA00022989"/>
    </source>
</evidence>
<dbReference type="EMBL" id="CP144747">
    <property type="protein sequence ID" value="WVZ64182.1"/>
    <property type="molecule type" value="Genomic_DNA"/>
</dbReference>
<reference evidence="10 11" key="1">
    <citation type="submission" date="2024-02" db="EMBL/GenBank/DDBJ databases">
        <title>High-quality chromosome-scale genome assembly of Pensacola bahiagrass (Paspalum notatum Flugge var. saurae).</title>
        <authorList>
            <person name="Vega J.M."/>
            <person name="Podio M."/>
            <person name="Orjuela J."/>
            <person name="Siena L.A."/>
            <person name="Pessino S.C."/>
            <person name="Combes M.C."/>
            <person name="Mariac C."/>
            <person name="Albertini E."/>
            <person name="Pupilli F."/>
            <person name="Ortiz J.P.A."/>
            <person name="Leblanc O."/>
        </authorList>
    </citation>
    <scope>NUCLEOTIDE SEQUENCE [LARGE SCALE GENOMIC DNA]</scope>
    <source>
        <strain evidence="10">R1</strain>
        <tissue evidence="10">Leaf</tissue>
    </source>
</reference>
<evidence type="ECO:0000256" key="5">
    <source>
        <dbReference type="ARBA" id="ARBA00023043"/>
    </source>
</evidence>
<proteinExistence type="predicted"/>
<feature type="transmembrane region" description="Helical" evidence="8">
    <location>
        <begin position="565"/>
        <end position="587"/>
    </location>
</feature>
<gene>
    <name evidence="10" type="ORF">U9M48_013744</name>
</gene>
<feature type="transmembrane region" description="Helical" evidence="8">
    <location>
        <begin position="677"/>
        <end position="697"/>
    </location>
</feature>
<dbReference type="GO" id="GO:0005886">
    <property type="term" value="C:plasma membrane"/>
    <property type="evidence" value="ECO:0007669"/>
    <property type="project" value="TreeGrafter"/>
</dbReference>